<proteinExistence type="predicted"/>
<dbReference type="EMBL" id="CAJVPQ010001768">
    <property type="protein sequence ID" value="CAG8568705.1"/>
    <property type="molecule type" value="Genomic_DNA"/>
</dbReference>
<reference evidence="1" key="1">
    <citation type="submission" date="2021-06" db="EMBL/GenBank/DDBJ databases">
        <authorList>
            <person name="Kallberg Y."/>
            <person name="Tangrot J."/>
            <person name="Rosling A."/>
        </authorList>
    </citation>
    <scope>NUCLEOTIDE SEQUENCE</scope>
    <source>
        <strain evidence="1">UK204</strain>
    </source>
</reference>
<sequence>MPKKLKQTKNKRIKPFIIGSNNVENNSVLNIETNISSSNIVLSELKPKFPPSLTTDELIKNAIKSNTSSKVKTLPNAFIAYRMALIKEYHKNNIKLPPMGQFSKITKQSWDKETENVKDFYIKLAKDAKSLYMKNKTIQLVFDRHMSDSQITTGDSEYYFNHTGALSLENSTVCVTNSSETSIEDNSSNNLSINIKPTLTQMNSSKMPLNQTHHTKLEQECFQTVLSLN</sequence>
<dbReference type="AlphaFoldDB" id="A0A9N9BLQ2"/>
<organism evidence="1 2">
    <name type="scientific">Funneliformis caledonium</name>
    <dbReference type="NCBI Taxonomy" id="1117310"/>
    <lineage>
        <taxon>Eukaryota</taxon>
        <taxon>Fungi</taxon>
        <taxon>Fungi incertae sedis</taxon>
        <taxon>Mucoromycota</taxon>
        <taxon>Glomeromycotina</taxon>
        <taxon>Glomeromycetes</taxon>
        <taxon>Glomerales</taxon>
        <taxon>Glomeraceae</taxon>
        <taxon>Funneliformis</taxon>
    </lineage>
</organism>
<evidence type="ECO:0000313" key="2">
    <source>
        <dbReference type="Proteomes" id="UP000789570"/>
    </source>
</evidence>
<name>A0A9N9BLQ2_9GLOM</name>
<comment type="caution">
    <text evidence="1">The sequence shown here is derived from an EMBL/GenBank/DDBJ whole genome shotgun (WGS) entry which is preliminary data.</text>
</comment>
<dbReference type="OrthoDB" id="2361904at2759"/>
<gene>
    <name evidence="1" type="ORF">FCALED_LOCUS6983</name>
</gene>
<accession>A0A9N9BLQ2</accession>
<evidence type="ECO:0000313" key="1">
    <source>
        <dbReference type="EMBL" id="CAG8568705.1"/>
    </source>
</evidence>
<dbReference type="SUPFAM" id="SSF47095">
    <property type="entry name" value="HMG-box"/>
    <property type="match status" value="1"/>
</dbReference>
<keyword evidence="2" id="KW-1185">Reference proteome</keyword>
<dbReference type="Gene3D" id="1.10.30.10">
    <property type="entry name" value="High mobility group box domain"/>
    <property type="match status" value="1"/>
</dbReference>
<dbReference type="InterPro" id="IPR036910">
    <property type="entry name" value="HMG_box_dom_sf"/>
</dbReference>
<protein>
    <submittedName>
        <fullName evidence="1">16307_t:CDS:1</fullName>
    </submittedName>
</protein>
<dbReference type="Proteomes" id="UP000789570">
    <property type="component" value="Unassembled WGS sequence"/>
</dbReference>